<sequence>MSEQVDGDAGGNMDKFWKDLWKLKIHLRHRLMWWQIAHEILPARERLLMLFSLDTTTSLCVELLWKERNNILHGGAAESVEVLTRKLASSLEIYSHEILQGDDLSKSMLSRWTPAPAPWIKVNVDVAVRENLSVAAVVAWDEVGNILALQVEEVQCTDPTFGEAAAILLGANLAVMHSWKFVVIESDCLDLIERWNLQKEMPRDADLMFENVRALQCRLGVISPAEVSVGVCSDSVSWP</sequence>
<dbReference type="GO" id="GO:0003676">
    <property type="term" value="F:nucleic acid binding"/>
    <property type="evidence" value="ECO:0007669"/>
    <property type="project" value="InterPro"/>
</dbReference>
<dbReference type="PANTHER" id="PTHR47723">
    <property type="entry name" value="OS05G0353850 PROTEIN"/>
    <property type="match status" value="1"/>
</dbReference>
<comment type="caution">
    <text evidence="2">The sequence shown here is derived from an EMBL/GenBank/DDBJ whole genome shotgun (WGS) entry which is preliminary data.</text>
</comment>
<proteinExistence type="predicted"/>
<accession>A0A2P5G131</accession>
<reference evidence="3" key="1">
    <citation type="submission" date="2016-06" db="EMBL/GenBank/DDBJ databases">
        <title>Parallel loss of symbiosis genes in relatives of nitrogen-fixing non-legume Parasponia.</title>
        <authorList>
            <person name="Van Velzen R."/>
            <person name="Holmer R."/>
            <person name="Bu F."/>
            <person name="Rutten L."/>
            <person name="Van Zeijl A."/>
            <person name="Liu W."/>
            <person name="Santuari L."/>
            <person name="Cao Q."/>
            <person name="Sharma T."/>
            <person name="Shen D."/>
            <person name="Roswanjaya Y."/>
            <person name="Wardhani T."/>
            <person name="Kalhor M.S."/>
            <person name="Jansen J."/>
            <person name="Van den Hoogen J."/>
            <person name="Gungor B."/>
            <person name="Hartog M."/>
            <person name="Hontelez J."/>
            <person name="Verver J."/>
            <person name="Yang W.-C."/>
            <person name="Schijlen E."/>
            <person name="Repin R."/>
            <person name="Schilthuizen M."/>
            <person name="Schranz E."/>
            <person name="Heidstra R."/>
            <person name="Miyata K."/>
            <person name="Fedorova E."/>
            <person name="Kohlen W."/>
            <person name="Bisseling T."/>
            <person name="Smit S."/>
            <person name="Geurts R."/>
        </authorList>
    </citation>
    <scope>NUCLEOTIDE SEQUENCE [LARGE SCALE GENOMIC DNA]</scope>
    <source>
        <strain evidence="3">cv. RG33-2</strain>
    </source>
</reference>
<dbReference type="Pfam" id="PF13456">
    <property type="entry name" value="RVT_3"/>
    <property type="match status" value="1"/>
</dbReference>
<dbReference type="InterPro" id="IPR053151">
    <property type="entry name" value="RNase_H-like"/>
</dbReference>
<evidence type="ECO:0000313" key="2">
    <source>
        <dbReference type="EMBL" id="POO03732.1"/>
    </source>
</evidence>
<organism evidence="2 3">
    <name type="scientific">Trema orientale</name>
    <name type="common">Charcoal tree</name>
    <name type="synonym">Celtis orientalis</name>
    <dbReference type="NCBI Taxonomy" id="63057"/>
    <lineage>
        <taxon>Eukaryota</taxon>
        <taxon>Viridiplantae</taxon>
        <taxon>Streptophyta</taxon>
        <taxon>Embryophyta</taxon>
        <taxon>Tracheophyta</taxon>
        <taxon>Spermatophyta</taxon>
        <taxon>Magnoliopsida</taxon>
        <taxon>eudicotyledons</taxon>
        <taxon>Gunneridae</taxon>
        <taxon>Pentapetalae</taxon>
        <taxon>rosids</taxon>
        <taxon>fabids</taxon>
        <taxon>Rosales</taxon>
        <taxon>Cannabaceae</taxon>
        <taxon>Trema</taxon>
    </lineage>
</organism>
<gene>
    <name evidence="2" type="ORF">TorRG33x02_000360</name>
</gene>
<dbReference type="EMBL" id="JXTC01000001">
    <property type="protein sequence ID" value="POO03732.1"/>
    <property type="molecule type" value="Genomic_DNA"/>
</dbReference>
<dbReference type="InterPro" id="IPR002156">
    <property type="entry name" value="RNaseH_domain"/>
</dbReference>
<dbReference type="PANTHER" id="PTHR47723:SF21">
    <property type="entry name" value="POLYNUCLEOTIDYL TRANSFERASE, RIBONUCLEASE H-LIKE SUPERFAMILY PROTEIN"/>
    <property type="match status" value="1"/>
</dbReference>
<dbReference type="GO" id="GO:0004523">
    <property type="term" value="F:RNA-DNA hybrid ribonuclease activity"/>
    <property type="evidence" value="ECO:0007669"/>
    <property type="project" value="InterPro"/>
</dbReference>
<dbReference type="OrthoDB" id="1747175at2759"/>
<keyword evidence="3" id="KW-1185">Reference proteome</keyword>
<feature type="domain" description="RNase H type-1" evidence="1">
    <location>
        <begin position="123"/>
        <end position="218"/>
    </location>
</feature>
<dbReference type="Proteomes" id="UP000237000">
    <property type="component" value="Unassembled WGS sequence"/>
</dbReference>
<dbReference type="AlphaFoldDB" id="A0A2P5G131"/>
<evidence type="ECO:0000259" key="1">
    <source>
        <dbReference type="Pfam" id="PF13456"/>
    </source>
</evidence>
<dbReference type="InParanoid" id="A0A2P5G131"/>
<protein>
    <recommendedName>
        <fullName evidence="1">RNase H type-1 domain-containing protein</fullName>
    </recommendedName>
</protein>
<evidence type="ECO:0000313" key="3">
    <source>
        <dbReference type="Proteomes" id="UP000237000"/>
    </source>
</evidence>
<name>A0A2P5G131_TREOI</name>